<dbReference type="Proteomes" id="UP000188320">
    <property type="component" value="Unassembled WGS sequence"/>
</dbReference>
<dbReference type="EMBL" id="LSSK01000316">
    <property type="protein sequence ID" value="OMH83758.1"/>
    <property type="molecule type" value="Genomic_DNA"/>
</dbReference>
<protein>
    <submittedName>
        <fullName evidence="3">Uncharacterized protein</fullName>
    </submittedName>
</protein>
<reference evidence="4" key="1">
    <citation type="submission" date="2017-01" db="EMBL/GenBank/DDBJ databases">
        <authorList>
            <person name="Wang Y."/>
            <person name="White M."/>
            <person name="Kvist S."/>
            <person name="Moncalvo J.-M."/>
        </authorList>
    </citation>
    <scope>NUCLEOTIDE SEQUENCE [LARGE SCALE GENOMIC DNA]</scope>
    <source>
        <strain evidence="4">COL-18-3</strain>
    </source>
</reference>
<feature type="signal peptide" evidence="2">
    <location>
        <begin position="1"/>
        <end position="15"/>
    </location>
</feature>
<gene>
    <name evidence="3" type="ORF">AX774_g2723</name>
</gene>
<evidence type="ECO:0000256" key="2">
    <source>
        <dbReference type="SAM" id="SignalP"/>
    </source>
</evidence>
<dbReference type="AlphaFoldDB" id="A0A1R1PS27"/>
<feature type="chain" id="PRO_5012412934" evidence="2">
    <location>
        <begin position="16"/>
        <end position="775"/>
    </location>
</feature>
<feature type="region of interest" description="Disordered" evidence="1">
    <location>
        <begin position="603"/>
        <end position="639"/>
    </location>
</feature>
<evidence type="ECO:0000256" key="1">
    <source>
        <dbReference type="SAM" id="MobiDB-lite"/>
    </source>
</evidence>
<keyword evidence="2" id="KW-0732">Signal</keyword>
<name>A0A1R1PS27_ZANCU</name>
<evidence type="ECO:0000313" key="3">
    <source>
        <dbReference type="EMBL" id="OMH83758.1"/>
    </source>
</evidence>
<sequence>MKVSITLLLLSYTCAQGCVPGTMTCDSTDPLRQNFKMCTAGSEYQTLTCPVGTMCRGTSDGVICDHRNASTGGFEGCGNSPHGYYYCDGSNGTSNTIRWCVNGQLLGLKCPQNTYCVKNFENAVYCGYYGDLGLPAGQQNTDFIYQAVGNQALNTNATPGRVSISTVQTSQSGNIGVSGVSIAGGSSNASSGTNALPECIEQNSEEVQPIGAPTEVVMSTSAYPTTTTTNTPTLSAANMEIPSASPSTSPSAASPSLFLTTTPTTQYPLNVTTTETLQVPSAQQVLVSEQESVQAHPQSTNLNTLVISGSGSQMLPPQPEITNEVSTTSTTMPSSQSSAILGTVIVPPSTQAPETTPIPEIPAVQEISDQLRLAVIRAIEQTVNNATVAVPQLEPITQTQTQTQTQIQTQVETQVETQTQTQTEVETQIETQVETQVETQIATQFETQLETQIQTQPQNQAQVVMTTIQPQVFVIAATQNLPQETAIFEETESMLIEPTNVQTSQPSQNTTSQIPAEIQVLRISEVSVEANGEQVPLTEVLNSVIRAAGPSSQENSPVLVIYNGTSQPLTNILNENIPLEQIMTGNDIILSINGNTLPLSQLLEQTPPTAPTSLSSTTASASLSPSGISTVPASSAGPVSSTVSTTSTIALPPVSTTTNAAITPSGVGADQNEITTSTTLGQSAAVNPSVIISVNNLQPQPISTVINGQNESIGYVEQALGGGVDVVNQIIIPMNELLEVIKTSAEKASQTPKSVTTVYQIIIDGNVAGTFTISK</sequence>
<accession>A0A1R1PS27</accession>
<organism evidence="3 4">
    <name type="scientific">Zancudomyces culisetae</name>
    <name type="common">Gut fungus</name>
    <name type="synonym">Smittium culisetae</name>
    <dbReference type="NCBI Taxonomy" id="1213189"/>
    <lineage>
        <taxon>Eukaryota</taxon>
        <taxon>Fungi</taxon>
        <taxon>Fungi incertae sedis</taxon>
        <taxon>Zoopagomycota</taxon>
        <taxon>Kickxellomycotina</taxon>
        <taxon>Harpellomycetes</taxon>
        <taxon>Harpellales</taxon>
        <taxon>Legeriomycetaceae</taxon>
        <taxon>Zancudomyces</taxon>
    </lineage>
</organism>
<proteinExistence type="predicted"/>
<evidence type="ECO:0000313" key="4">
    <source>
        <dbReference type="Proteomes" id="UP000188320"/>
    </source>
</evidence>
<comment type="caution">
    <text evidence="3">The sequence shown here is derived from an EMBL/GenBank/DDBJ whole genome shotgun (WGS) entry which is preliminary data.</text>
</comment>
<dbReference type="OrthoDB" id="5735431at2759"/>
<keyword evidence="4" id="KW-1185">Reference proteome</keyword>
<feature type="compositionally biased region" description="Low complexity" evidence="1">
    <location>
        <begin position="611"/>
        <end position="639"/>
    </location>
</feature>